<protein>
    <submittedName>
        <fullName evidence="1">Uncharacterized protein</fullName>
    </submittedName>
</protein>
<evidence type="ECO:0000313" key="1">
    <source>
        <dbReference type="EMBL" id="DAD43030.1"/>
    </source>
</evidence>
<organism evidence="1 2">
    <name type="scientific">Nelumbo nucifera</name>
    <name type="common">Sacred lotus</name>
    <dbReference type="NCBI Taxonomy" id="4432"/>
    <lineage>
        <taxon>Eukaryota</taxon>
        <taxon>Viridiplantae</taxon>
        <taxon>Streptophyta</taxon>
        <taxon>Embryophyta</taxon>
        <taxon>Tracheophyta</taxon>
        <taxon>Spermatophyta</taxon>
        <taxon>Magnoliopsida</taxon>
        <taxon>Proteales</taxon>
        <taxon>Nelumbonaceae</taxon>
        <taxon>Nelumbo</taxon>
    </lineage>
</organism>
<sequence>MSSSSAYHSIIRLSFPSSNKRDLGFQTSNLKSPLTLVAASPTVP</sequence>
<keyword evidence="2" id="KW-1185">Reference proteome</keyword>
<name>A0A822ZES8_NELNU</name>
<dbReference type="AlphaFoldDB" id="A0A822ZES8"/>
<comment type="caution">
    <text evidence="1">The sequence shown here is derived from an EMBL/GenBank/DDBJ whole genome shotgun (WGS) entry which is preliminary data.</text>
</comment>
<evidence type="ECO:0000313" key="2">
    <source>
        <dbReference type="Proteomes" id="UP000607653"/>
    </source>
</evidence>
<dbReference type="EMBL" id="DUZY01000006">
    <property type="protein sequence ID" value="DAD43030.1"/>
    <property type="molecule type" value="Genomic_DNA"/>
</dbReference>
<proteinExistence type="predicted"/>
<gene>
    <name evidence="1" type="ORF">HUJ06_001260</name>
</gene>
<reference evidence="1 2" key="1">
    <citation type="journal article" date="2020" name="Mol. Biol. Evol.">
        <title>Distinct Expression and Methylation Patterns for Genes with Different Fates following a Single Whole-Genome Duplication in Flowering Plants.</title>
        <authorList>
            <person name="Shi T."/>
            <person name="Rahmani R.S."/>
            <person name="Gugger P.F."/>
            <person name="Wang M."/>
            <person name="Li H."/>
            <person name="Zhang Y."/>
            <person name="Li Z."/>
            <person name="Wang Q."/>
            <person name="Van de Peer Y."/>
            <person name="Marchal K."/>
            <person name="Chen J."/>
        </authorList>
    </citation>
    <scope>NUCLEOTIDE SEQUENCE [LARGE SCALE GENOMIC DNA]</scope>
    <source>
        <tissue evidence="1">Leaf</tissue>
    </source>
</reference>
<accession>A0A822ZES8</accession>
<dbReference type="Proteomes" id="UP000607653">
    <property type="component" value="Unassembled WGS sequence"/>
</dbReference>